<keyword evidence="2" id="KW-1185">Reference proteome</keyword>
<sequence>MPFEKIPLNDGNEIPAIAFGSGSKWKGKDVVDAVGQAIEAGFSHLDTAQYYKNEDDVGVAIRESGLARSELFVTTKYGGGDIQEAIQTSLTKLGLKQVDLYLIHMPNTVAGRFAEAWREFEKIKADGLAKSIGVSNFTLEQLQEIIKTAHVKPAVNQIKFHPYNYAENKALLEYAATHGIVIEAYSPLTPITQVPGGPVDIPVGLIAKRHGIAPTQVVLAWAKAKGVVIVTTSSSKQHLQEYLDVGDVELTKDDIAAIDEAGAKGPYSPLIRITFFQRARLDITLGAVLRGFCLGLLWFFVYHYWNTAAER</sequence>
<evidence type="ECO:0000313" key="1">
    <source>
        <dbReference type="EMBL" id="TFK70964.1"/>
    </source>
</evidence>
<dbReference type="Proteomes" id="UP000308600">
    <property type="component" value="Unassembled WGS sequence"/>
</dbReference>
<organism evidence="1 2">
    <name type="scientific">Pluteus cervinus</name>
    <dbReference type="NCBI Taxonomy" id="181527"/>
    <lineage>
        <taxon>Eukaryota</taxon>
        <taxon>Fungi</taxon>
        <taxon>Dikarya</taxon>
        <taxon>Basidiomycota</taxon>
        <taxon>Agaricomycotina</taxon>
        <taxon>Agaricomycetes</taxon>
        <taxon>Agaricomycetidae</taxon>
        <taxon>Agaricales</taxon>
        <taxon>Pluteineae</taxon>
        <taxon>Pluteaceae</taxon>
        <taxon>Pluteus</taxon>
    </lineage>
</organism>
<proteinExistence type="predicted"/>
<reference evidence="1 2" key="1">
    <citation type="journal article" date="2019" name="Nat. Ecol. Evol.">
        <title>Megaphylogeny resolves global patterns of mushroom evolution.</title>
        <authorList>
            <person name="Varga T."/>
            <person name="Krizsan K."/>
            <person name="Foldi C."/>
            <person name="Dima B."/>
            <person name="Sanchez-Garcia M."/>
            <person name="Sanchez-Ramirez S."/>
            <person name="Szollosi G.J."/>
            <person name="Szarkandi J.G."/>
            <person name="Papp V."/>
            <person name="Albert L."/>
            <person name="Andreopoulos W."/>
            <person name="Angelini C."/>
            <person name="Antonin V."/>
            <person name="Barry K.W."/>
            <person name="Bougher N.L."/>
            <person name="Buchanan P."/>
            <person name="Buyck B."/>
            <person name="Bense V."/>
            <person name="Catcheside P."/>
            <person name="Chovatia M."/>
            <person name="Cooper J."/>
            <person name="Damon W."/>
            <person name="Desjardin D."/>
            <person name="Finy P."/>
            <person name="Geml J."/>
            <person name="Haridas S."/>
            <person name="Hughes K."/>
            <person name="Justo A."/>
            <person name="Karasinski D."/>
            <person name="Kautmanova I."/>
            <person name="Kiss B."/>
            <person name="Kocsube S."/>
            <person name="Kotiranta H."/>
            <person name="LaButti K.M."/>
            <person name="Lechner B.E."/>
            <person name="Liimatainen K."/>
            <person name="Lipzen A."/>
            <person name="Lukacs Z."/>
            <person name="Mihaltcheva S."/>
            <person name="Morgado L.N."/>
            <person name="Niskanen T."/>
            <person name="Noordeloos M.E."/>
            <person name="Ohm R.A."/>
            <person name="Ortiz-Santana B."/>
            <person name="Ovrebo C."/>
            <person name="Racz N."/>
            <person name="Riley R."/>
            <person name="Savchenko A."/>
            <person name="Shiryaev A."/>
            <person name="Soop K."/>
            <person name="Spirin V."/>
            <person name="Szebenyi C."/>
            <person name="Tomsovsky M."/>
            <person name="Tulloss R.E."/>
            <person name="Uehling J."/>
            <person name="Grigoriev I.V."/>
            <person name="Vagvolgyi C."/>
            <person name="Papp T."/>
            <person name="Martin F.M."/>
            <person name="Miettinen O."/>
            <person name="Hibbett D.S."/>
            <person name="Nagy L.G."/>
        </authorList>
    </citation>
    <scope>NUCLEOTIDE SEQUENCE [LARGE SCALE GENOMIC DNA]</scope>
    <source>
        <strain evidence="1 2">NL-1719</strain>
    </source>
</reference>
<evidence type="ECO:0000313" key="2">
    <source>
        <dbReference type="Proteomes" id="UP000308600"/>
    </source>
</evidence>
<name>A0ACD3B040_9AGAR</name>
<dbReference type="EMBL" id="ML208305">
    <property type="protein sequence ID" value="TFK70964.1"/>
    <property type="molecule type" value="Genomic_DNA"/>
</dbReference>
<protein>
    <submittedName>
        <fullName evidence="1">Aldo/keto reductase</fullName>
    </submittedName>
</protein>
<gene>
    <name evidence="1" type="ORF">BDN72DRAFT_496957</name>
</gene>
<accession>A0ACD3B040</accession>